<gene>
    <name evidence="3" type="ORF">H9Q80_09555</name>
</gene>
<dbReference type="PANTHER" id="PTHR30383:SF5">
    <property type="entry name" value="SGNH HYDROLASE-TYPE ESTERASE DOMAIN-CONTAINING PROTEIN"/>
    <property type="match status" value="1"/>
</dbReference>
<dbReference type="SUPFAM" id="SSF52266">
    <property type="entry name" value="SGNH hydrolase"/>
    <property type="match status" value="1"/>
</dbReference>
<dbReference type="EMBL" id="CP060636">
    <property type="protein sequence ID" value="QNM14151.1"/>
    <property type="molecule type" value="Genomic_DNA"/>
</dbReference>
<evidence type="ECO:0000313" key="3">
    <source>
        <dbReference type="EMBL" id="QNM14151.1"/>
    </source>
</evidence>
<dbReference type="Pfam" id="PF13472">
    <property type="entry name" value="Lipase_GDSL_2"/>
    <property type="match status" value="1"/>
</dbReference>
<keyword evidence="1" id="KW-0812">Transmembrane</keyword>
<proteinExistence type="predicted"/>
<dbReference type="AlphaFoldDB" id="A0A7G9GTL9"/>
<dbReference type="InterPro" id="IPR051532">
    <property type="entry name" value="Ester_Hydrolysis_Enzymes"/>
</dbReference>
<evidence type="ECO:0000256" key="1">
    <source>
        <dbReference type="SAM" id="Phobius"/>
    </source>
</evidence>
<keyword evidence="4" id="KW-1185">Reference proteome</keyword>
<evidence type="ECO:0000259" key="2">
    <source>
        <dbReference type="Pfam" id="PF13472"/>
    </source>
</evidence>
<evidence type="ECO:0000313" key="4">
    <source>
        <dbReference type="Proteomes" id="UP000515856"/>
    </source>
</evidence>
<dbReference type="InterPro" id="IPR036514">
    <property type="entry name" value="SGNH_hydro_sf"/>
</dbReference>
<keyword evidence="1" id="KW-0472">Membrane</keyword>
<dbReference type="Gene3D" id="3.40.50.1110">
    <property type="entry name" value="SGNH hydrolase"/>
    <property type="match status" value="1"/>
</dbReference>
<accession>A0A7G9GTL9</accession>
<protein>
    <recommendedName>
        <fullName evidence="2">SGNH hydrolase-type esterase domain-containing protein</fullName>
    </recommendedName>
</protein>
<feature type="transmembrane region" description="Helical" evidence="1">
    <location>
        <begin position="7"/>
        <end position="29"/>
    </location>
</feature>
<dbReference type="Proteomes" id="UP000515856">
    <property type="component" value="Chromosome"/>
</dbReference>
<organism evidence="3 4">
    <name type="scientific">[Eubacterium] hominis</name>
    <dbReference type="NCBI Taxonomy" id="2764325"/>
    <lineage>
        <taxon>Bacteria</taxon>
        <taxon>Bacillati</taxon>
        <taxon>Bacillota</taxon>
        <taxon>Erysipelotrichia</taxon>
        <taxon>Erysipelotrichales</taxon>
        <taxon>Erysipelotrichaceae</taxon>
        <taxon>Amedibacillus</taxon>
    </lineage>
</organism>
<dbReference type="InterPro" id="IPR013830">
    <property type="entry name" value="SGNH_hydro"/>
</dbReference>
<keyword evidence="1" id="KW-1133">Transmembrane helix</keyword>
<dbReference type="GO" id="GO:0004622">
    <property type="term" value="F:phosphatidylcholine lysophospholipase activity"/>
    <property type="evidence" value="ECO:0007669"/>
    <property type="project" value="TreeGrafter"/>
</dbReference>
<sequence length="244" mass="27927">MKHKKTIRIVVISILIPTVIFMTLAYVTFQAVMHMGSEQIQTKVKNYNTLTSTSPRHATVFFGDSITELYPLEDFYSDYVIETKTPVLNRGISSEKTASMLARLEKEIIPLHAKHLIMLMGINDIFDGIKPEEIAHHIEEMIVMMKEKSPETRLILQAIYPINEQDRDSFYEKLMMKGNGNESVQKTNELLEALAKKHDITFLNINPLLSDENGNLKHAYAYDGLHPNASGYRIISDEIKKMIK</sequence>
<dbReference type="KEGG" id="ehn:H9Q80_09555"/>
<name>A0A7G9GTL9_9FIRM</name>
<reference evidence="3 4" key="1">
    <citation type="submission" date="2020-08" db="EMBL/GenBank/DDBJ databases">
        <authorList>
            <person name="Liu C."/>
            <person name="Sun Q."/>
        </authorList>
    </citation>
    <scope>NUCLEOTIDE SEQUENCE [LARGE SCALE GENOMIC DNA]</scope>
    <source>
        <strain evidence="3 4">NSJ-61</strain>
    </source>
</reference>
<dbReference type="PANTHER" id="PTHR30383">
    <property type="entry name" value="THIOESTERASE 1/PROTEASE 1/LYSOPHOSPHOLIPASE L1"/>
    <property type="match status" value="1"/>
</dbReference>
<feature type="domain" description="SGNH hydrolase-type esterase" evidence="2">
    <location>
        <begin position="61"/>
        <end position="234"/>
    </location>
</feature>
<dbReference type="RefSeq" id="WP_117455662.1">
    <property type="nucleotide sequence ID" value="NZ_CP060636.1"/>
</dbReference>